<name>A0A0D9ZQ32_9ORYZ</name>
<reference evidence="1" key="1">
    <citation type="submission" date="2015-04" db="UniProtKB">
        <authorList>
            <consortium name="EnsemblPlants"/>
        </authorList>
    </citation>
    <scope>IDENTIFICATION</scope>
</reference>
<dbReference type="EnsemblPlants" id="OGLUM04G23750.1">
    <property type="protein sequence ID" value="OGLUM04G23750.1"/>
    <property type="gene ID" value="OGLUM04G23750"/>
</dbReference>
<evidence type="ECO:0000313" key="1">
    <source>
        <dbReference type="EnsemblPlants" id="OGLUM04G23750.1"/>
    </source>
</evidence>
<accession>A0A0D9ZQ32</accession>
<sequence length="297" mass="31556">MDAIVDSIHGDRDDATLLAVRSNAAELGRYVLALRLDGSSPPAQIKLPHPSNLGRVAKTSVEMLLVSSPDGTLSLAVARRHEISIVVIEGRQRGEAAAVFVVVEGRRRGEVDAPCRGGPGKGGGVGGARGDTAAIDGGRGGPARVLRQEQRHGALPDVPWVHGCLFELSLATMEVRFIGYYSWPAGEEARRAPPCREVAPSRRCCARRPWMRAGRWAATSMAAGGHCLVRRTGQLLTHHAVSGHGGGAQPWIEHDDKLLPLHAFVGFASMFQAVVSAGGGGGFMWSQSMGLKWIQST</sequence>
<dbReference type="Proteomes" id="UP000026961">
    <property type="component" value="Chromosome 4"/>
</dbReference>
<protein>
    <submittedName>
        <fullName evidence="1">Uncharacterized protein</fullName>
    </submittedName>
</protein>
<dbReference type="PANTHER" id="PTHR35828:SF3">
    <property type="entry name" value="OS03G0775900 PROTEIN"/>
    <property type="match status" value="1"/>
</dbReference>
<dbReference type="PANTHER" id="PTHR35828">
    <property type="entry name" value="OS08G0203800 PROTEIN-RELATED"/>
    <property type="match status" value="1"/>
</dbReference>
<dbReference type="AlphaFoldDB" id="A0A0D9ZQ32"/>
<reference evidence="1" key="2">
    <citation type="submission" date="2018-05" db="EMBL/GenBank/DDBJ databases">
        <title>OgluRS3 (Oryza glumaepatula Reference Sequence Version 3).</title>
        <authorList>
            <person name="Zhang J."/>
            <person name="Kudrna D."/>
            <person name="Lee S."/>
            <person name="Talag J."/>
            <person name="Welchert J."/>
            <person name="Wing R.A."/>
        </authorList>
    </citation>
    <scope>NUCLEOTIDE SEQUENCE [LARGE SCALE GENOMIC DNA]</scope>
</reference>
<dbReference type="Gramene" id="OGLUM04G23750.1">
    <property type="protein sequence ID" value="OGLUM04G23750.1"/>
    <property type="gene ID" value="OGLUM04G23750"/>
</dbReference>
<evidence type="ECO:0000313" key="2">
    <source>
        <dbReference type="Proteomes" id="UP000026961"/>
    </source>
</evidence>
<dbReference type="HOGENOM" id="CLU_938038_0_0_1"/>
<keyword evidence="2" id="KW-1185">Reference proteome</keyword>
<organism evidence="1">
    <name type="scientific">Oryza glumipatula</name>
    <dbReference type="NCBI Taxonomy" id="40148"/>
    <lineage>
        <taxon>Eukaryota</taxon>
        <taxon>Viridiplantae</taxon>
        <taxon>Streptophyta</taxon>
        <taxon>Embryophyta</taxon>
        <taxon>Tracheophyta</taxon>
        <taxon>Spermatophyta</taxon>
        <taxon>Magnoliopsida</taxon>
        <taxon>Liliopsida</taxon>
        <taxon>Poales</taxon>
        <taxon>Poaceae</taxon>
        <taxon>BOP clade</taxon>
        <taxon>Oryzoideae</taxon>
        <taxon>Oryzeae</taxon>
        <taxon>Oryzinae</taxon>
        <taxon>Oryza</taxon>
    </lineage>
</organism>
<proteinExistence type="predicted"/>